<dbReference type="PANTHER" id="PTHR44013:SF1">
    <property type="entry name" value="ZINC-TYPE ALCOHOL DEHYDROGENASE-LIKE PROTEIN C16A3.02C"/>
    <property type="match status" value="1"/>
</dbReference>
<dbReference type="Gene3D" id="3.90.180.10">
    <property type="entry name" value="Medium-chain alcohol dehydrogenases, catalytic domain"/>
    <property type="match status" value="1"/>
</dbReference>
<dbReference type="Proteomes" id="UP000667650">
    <property type="component" value="Unassembled WGS sequence"/>
</dbReference>
<evidence type="ECO:0000313" key="2">
    <source>
        <dbReference type="EMBL" id="NAY91339.1"/>
    </source>
</evidence>
<proteinExistence type="predicted"/>
<feature type="domain" description="Enoyl reductase (ER)" evidence="1">
    <location>
        <begin position="10"/>
        <end position="319"/>
    </location>
</feature>
<keyword evidence="3" id="KW-1185">Reference proteome</keyword>
<dbReference type="InterPro" id="IPR052733">
    <property type="entry name" value="Chloroplast_QOR"/>
</dbReference>
<reference evidence="2" key="1">
    <citation type="submission" date="2020-01" db="EMBL/GenBank/DDBJ databases">
        <title>Muricauda ochracea sp. nov., isolated from a tidal flat of Garorim bay in Korea.</title>
        <authorList>
            <person name="Kim D."/>
            <person name="Yoo Y."/>
            <person name="Kim J.-J."/>
        </authorList>
    </citation>
    <scope>NUCLEOTIDE SEQUENCE</scope>
    <source>
        <strain evidence="2">JGD-17</strain>
    </source>
</reference>
<sequence>MKALVFEKYGPPEIMKFAEVQKPKPKENEVLVNVHAVSLNGSDFEFLTAKPAYICMFGPFKPKYRIVGSDIAGVVEEIGSQVTSFRPGDAVFGDTLNHGLGGLAEYICVPDSALILKPIGMTFAEASAIPQASTVALQGLRDKGKIQQGHQVLINGAGGGSGMFAIQMAKMFGAEVTGVDSSEKLEFMRAIGSDHVLDYQIEDFSQGKRSYDLILDFAAHQSIFDIKRALKPHGKYVIVGGSVPNILQTLTIGAILSQFGSKKMGMLLHKQNHKDLGYVVDLINEGKIKIMIDKYYPYEKSVEALRYLMDGHAKGKVIISLKNEKA</sequence>
<dbReference type="PROSITE" id="PS01162">
    <property type="entry name" value="QOR_ZETA_CRYSTAL"/>
    <property type="match status" value="1"/>
</dbReference>
<dbReference type="Gene3D" id="3.40.50.720">
    <property type="entry name" value="NAD(P)-binding Rossmann-like Domain"/>
    <property type="match status" value="1"/>
</dbReference>
<dbReference type="InterPro" id="IPR036291">
    <property type="entry name" value="NAD(P)-bd_dom_sf"/>
</dbReference>
<evidence type="ECO:0000313" key="3">
    <source>
        <dbReference type="Proteomes" id="UP000667650"/>
    </source>
</evidence>
<accession>A0A964TAM2</accession>
<dbReference type="EMBL" id="JAAABI010000001">
    <property type="protein sequence ID" value="NAY91339.1"/>
    <property type="molecule type" value="Genomic_DNA"/>
</dbReference>
<comment type="caution">
    <text evidence="2">The sequence shown here is derived from an EMBL/GenBank/DDBJ whole genome shotgun (WGS) entry which is preliminary data.</text>
</comment>
<dbReference type="SUPFAM" id="SSF51735">
    <property type="entry name" value="NAD(P)-binding Rossmann-fold domains"/>
    <property type="match status" value="1"/>
</dbReference>
<dbReference type="GO" id="GO:0016491">
    <property type="term" value="F:oxidoreductase activity"/>
    <property type="evidence" value="ECO:0007669"/>
    <property type="project" value="InterPro"/>
</dbReference>
<name>A0A964TAM2_9FLAO</name>
<dbReference type="RefSeq" id="WP_166522707.1">
    <property type="nucleotide sequence ID" value="NZ_JAAABI010000001.1"/>
</dbReference>
<dbReference type="InterPro" id="IPR013154">
    <property type="entry name" value="ADH-like_N"/>
</dbReference>
<protein>
    <submittedName>
        <fullName evidence="2">Zinc-binding dehydrogenase</fullName>
    </submittedName>
</protein>
<dbReference type="InterPro" id="IPR020843">
    <property type="entry name" value="ER"/>
</dbReference>
<dbReference type="AlphaFoldDB" id="A0A964TAM2"/>
<dbReference type="SMART" id="SM00829">
    <property type="entry name" value="PKS_ER"/>
    <property type="match status" value="1"/>
</dbReference>
<dbReference type="CDD" id="cd08267">
    <property type="entry name" value="MDR1"/>
    <property type="match status" value="1"/>
</dbReference>
<organism evidence="2 3">
    <name type="scientific">Flagellimonas ochracea</name>
    <dbReference type="NCBI Taxonomy" id="2696472"/>
    <lineage>
        <taxon>Bacteria</taxon>
        <taxon>Pseudomonadati</taxon>
        <taxon>Bacteroidota</taxon>
        <taxon>Flavobacteriia</taxon>
        <taxon>Flavobacteriales</taxon>
        <taxon>Flavobacteriaceae</taxon>
        <taxon>Flagellimonas</taxon>
    </lineage>
</organism>
<dbReference type="PANTHER" id="PTHR44013">
    <property type="entry name" value="ZINC-TYPE ALCOHOL DEHYDROGENASE-LIKE PROTEIN C16A3.02C"/>
    <property type="match status" value="1"/>
</dbReference>
<dbReference type="SUPFAM" id="SSF50129">
    <property type="entry name" value="GroES-like"/>
    <property type="match status" value="1"/>
</dbReference>
<evidence type="ECO:0000259" key="1">
    <source>
        <dbReference type="SMART" id="SM00829"/>
    </source>
</evidence>
<dbReference type="InterPro" id="IPR011032">
    <property type="entry name" value="GroES-like_sf"/>
</dbReference>
<dbReference type="InterPro" id="IPR002364">
    <property type="entry name" value="Quin_OxRdtase/zeta-crystal_CS"/>
</dbReference>
<dbReference type="Pfam" id="PF08240">
    <property type="entry name" value="ADH_N"/>
    <property type="match status" value="1"/>
</dbReference>
<dbReference type="GO" id="GO:0008270">
    <property type="term" value="F:zinc ion binding"/>
    <property type="evidence" value="ECO:0007669"/>
    <property type="project" value="InterPro"/>
</dbReference>
<dbReference type="Pfam" id="PF13602">
    <property type="entry name" value="ADH_zinc_N_2"/>
    <property type="match status" value="1"/>
</dbReference>
<gene>
    <name evidence="2" type="ORF">GTQ34_05350</name>
</gene>